<keyword evidence="5" id="KW-1185">Reference proteome</keyword>
<proteinExistence type="predicted"/>
<evidence type="ECO:0000256" key="2">
    <source>
        <dbReference type="SAM" id="MobiDB-lite"/>
    </source>
</evidence>
<dbReference type="InterPro" id="IPR001878">
    <property type="entry name" value="Znf_CCHC"/>
</dbReference>
<sequence length="160" mass="18479">MSDNDSIEAYMPRSCQVLLLTLEQVLYLKTMRFKDVVGRLKAYEERVNQEDKANDSQEKLRYAKTNNSNRNSDSSRGRGRGSYSRGRGRGRGQGRGRGNTQNQGQRDSLKNHSDNQQKGKQKEQRDLSHIKCYLCDKFGHFVSRCPDQKQDYEANLSETH</sequence>
<name>A0ABQ5C5E9_9ASTR</name>
<dbReference type="PROSITE" id="PS50158">
    <property type="entry name" value="ZF_CCHC"/>
    <property type="match status" value="1"/>
</dbReference>
<dbReference type="Proteomes" id="UP001151760">
    <property type="component" value="Unassembled WGS sequence"/>
</dbReference>
<dbReference type="Gene3D" id="4.10.60.10">
    <property type="entry name" value="Zinc finger, CCHC-type"/>
    <property type="match status" value="1"/>
</dbReference>
<evidence type="ECO:0000256" key="1">
    <source>
        <dbReference type="PROSITE-ProRule" id="PRU00047"/>
    </source>
</evidence>
<reference evidence="4" key="1">
    <citation type="journal article" date="2022" name="Int. J. Mol. Sci.">
        <title>Draft Genome of Tanacetum Coccineum: Genomic Comparison of Closely Related Tanacetum-Family Plants.</title>
        <authorList>
            <person name="Yamashiro T."/>
            <person name="Shiraishi A."/>
            <person name="Nakayama K."/>
            <person name="Satake H."/>
        </authorList>
    </citation>
    <scope>NUCLEOTIDE SEQUENCE</scope>
</reference>
<feature type="compositionally biased region" description="Basic and acidic residues" evidence="2">
    <location>
        <begin position="47"/>
        <end position="61"/>
    </location>
</feature>
<evidence type="ECO:0000259" key="3">
    <source>
        <dbReference type="PROSITE" id="PS50158"/>
    </source>
</evidence>
<feature type="region of interest" description="Disordered" evidence="2">
    <location>
        <begin position="47"/>
        <end position="126"/>
    </location>
</feature>
<keyword evidence="1" id="KW-0479">Metal-binding</keyword>
<dbReference type="SUPFAM" id="SSF57756">
    <property type="entry name" value="Retrovirus zinc finger-like domains"/>
    <property type="match status" value="1"/>
</dbReference>
<comment type="caution">
    <text evidence="4">The sequence shown here is derived from an EMBL/GenBank/DDBJ whole genome shotgun (WGS) entry which is preliminary data.</text>
</comment>
<feature type="domain" description="CCHC-type" evidence="3">
    <location>
        <begin position="131"/>
        <end position="147"/>
    </location>
</feature>
<reference evidence="4" key="2">
    <citation type="submission" date="2022-01" db="EMBL/GenBank/DDBJ databases">
        <authorList>
            <person name="Yamashiro T."/>
            <person name="Shiraishi A."/>
            <person name="Satake H."/>
            <person name="Nakayama K."/>
        </authorList>
    </citation>
    <scope>NUCLEOTIDE SEQUENCE</scope>
</reference>
<dbReference type="EMBL" id="BQNB010013960">
    <property type="protein sequence ID" value="GJT22341.1"/>
    <property type="molecule type" value="Genomic_DNA"/>
</dbReference>
<accession>A0ABQ5C5E9</accession>
<gene>
    <name evidence="4" type="ORF">Tco_0892278</name>
</gene>
<evidence type="ECO:0000313" key="5">
    <source>
        <dbReference type="Proteomes" id="UP001151760"/>
    </source>
</evidence>
<organism evidence="4 5">
    <name type="scientific">Tanacetum coccineum</name>
    <dbReference type="NCBI Taxonomy" id="301880"/>
    <lineage>
        <taxon>Eukaryota</taxon>
        <taxon>Viridiplantae</taxon>
        <taxon>Streptophyta</taxon>
        <taxon>Embryophyta</taxon>
        <taxon>Tracheophyta</taxon>
        <taxon>Spermatophyta</taxon>
        <taxon>Magnoliopsida</taxon>
        <taxon>eudicotyledons</taxon>
        <taxon>Gunneridae</taxon>
        <taxon>Pentapetalae</taxon>
        <taxon>asterids</taxon>
        <taxon>campanulids</taxon>
        <taxon>Asterales</taxon>
        <taxon>Asteraceae</taxon>
        <taxon>Asteroideae</taxon>
        <taxon>Anthemideae</taxon>
        <taxon>Anthemidinae</taxon>
        <taxon>Tanacetum</taxon>
    </lineage>
</organism>
<keyword evidence="1" id="KW-0862">Zinc</keyword>
<protein>
    <submittedName>
        <fullName evidence="4">Zinc finger, CCHC-type containing protein</fullName>
    </submittedName>
</protein>
<feature type="compositionally biased region" description="Basic and acidic residues" evidence="2">
    <location>
        <begin position="107"/>
        <end position="126"/>
    </location>
</feature>
<keyword evidence="1" id="KW-0863">Zinc-finger</keyword>
<dbReference type="InterPro" id="IPR036875">
    <property type="entry name" value="Znf_CCHC_sf"/>
</dbReference>
<evidence type="ECO:0000313" key="4">
    <source>
        <dbReference type="EMBL" id="GJT22341.1"/>
    </source>
</evidence>